<dbReference type="AlphaFoldDB" id="S8FHD7"/>
<keyword evidence="2" id="KW-1185">Reference proteome</keyword>
<accession>S8FHD7</accession>
<organism evidence="1 2">
    <name type="scientific">Fomitopsis schrenkii</name>
    <name type="common">Brown rot fungus</name>
    <dbReference type="NCBI Taxonomy" id="2126942"/>
    <lineage>
        <taxon>Eukaryota</taxon>
        <taxon>Fungi</taxon>
        <taxon>Dikarya</taxon>
        <taxon>Basidiomycota</taxon>
        <taxon>Agaricomycotina</taxon>
        <taxon>Agaricomycetes</taxon>
        <taxon>Polyporales</taxon>
        <taxon>Fomitopsis</taxon>
    </lineage>
</organism>
<dbReference type="Proteomes" id="UP000015241">
    <property type="component" value="Unassembled WGS sequence"/>
</dbReference>
<dbReference type="EMBL" id="KE504172">
    <property type="protein sequence ID" value="EPS97814.1"/>
    <property type="molecule type" value="Genomic_DNA"/>
</dbReference>
<evidence type="ECO:0000313" key="2">
    <source>
        <dbReference type="Proteomes" id="UP000015241"/>
    </source>
</evidence>
<protein>
    <recommendedName>
        <fullName evidence="3">F-box domain-containing protein</fullName>
    </recommendedName>
</protein>
<evidence type="ECO:0000313" key="1">
    <source>
        <dbReference type="EMBL" id="EPS97814.1"/>
    </source>
</evidence>
<dbReference type="OrthoDB" id="2780918at2759"/>
<dbReference type="InParanoid" id="S8FHD7"/>
<gene>
    <name evidence="1" type="ORF">FOMPIDRAFT_1018095</name>
</gene>
<dbReference type="STRING" id="743788.S8FHD7"/>
<proteinExistence type="predicted"/>
<dbReference type="SUPFAM" id="SSF52047">
    <property type="entry name" value="RNI-like"/>
    <property type="match status" value="1"/>
</dbReference>
<dbReference type="HOGENOM" id="CLU_323387_0_0_1"/>
<reference evidence="1 2" key="1">
    <citation type="journal article" date="2012" name="Science">
        <title>The Paleozoic origin of enzymatic lignin decomposition reconstructed from 31 fungal genomes.</title>
        <authorList>
            <person name="Floudas D."/>
            <person name="Binder M."/>
            <person name="Riley R."/>
            <person name="Barry K."/>
            <person name="Blanchette R.A."/>
            <person name="Henrissat B."/>
            <person name="Martinez A.T."/>
            <person name="Otillar R."/>
            <person name="Spatafora J.W."/>
            <person name="Yadav J.S."/>
            <person name="Aerts A."/>
            <person name="Benoit I."/>
            <person name="Boyd A."/>
            <person name="Carlson A."/>
            <person name="Copeland A."/>
            <person name="Coutinho P.M."/>
            <person name="de Vries R.P."/>
            <person name="Ferreira P."/>
            <person name="Findley K."/>
            <person name="Foster B."/>
            <person name="Gaskell J."/>
            <person name="Glotzer D."/>
            <person name="Gorecki P."/>
            <person name="Heitman J."/>
            <person name="Hesse C."/>
            <person name="Hori C."/>
            <person name="Igarashi K."/>
            <person name="Jurgens J.A."/>
            <person name="Kallen N."/>
            <person name="Kersten P."/>
            <person name="Kohler A."/>
            <person name="Kuees U."/>
            <person name="Kumar T.K.A."/>
            <person name="Kuo A."/>
            <person name="LaButti K."/>
            <person name="Larrondo L.F."/>
            <person name="Lindquist E."/>
            <person name="Ling A."/>
            <person name="Lombard V."/>
            <person name="Lucas S."/>
            <person name="Lundell T."/>
            <person name="Martin R."/>
            <person name="McLaughlin D.J."/>
            <person name="Morgenstern I."/>
            <person name="Morin E."/>
            <person name="Murat C."/>
            <person name="Nagy L.G."/>
            <person name="Nolan M."/>
            <person name="Ohm R.A."/>
            <person name="Patyshakuliyeva A."/>
            <person name="Rokas A."/>
            <person name="Ruiz-Duenas F.J."/>
            <person name="Sabat G."/>
            <person name="Salamov A."/>
            <person name="Samejima M."/>
            <person name="Schmutz J."/>
            <person name="Slot J.C."/>
            <person name="St John F."/>
            <person name="Stenlid J."/>
            <person name="Sun H."/>
            <person name="Sun S."/>
            <person name="Syed K."/>
            <person name="Tsang A."/>
            <person name="Wiebenga A."/>
            <person name="Young D."/>
            <person name="Pisabarro A."/>
            <person name="Eastwood D.C."/>
            <person name="Martin F."/>
            <person name="Cullen D."/>
            <person name="Grigoriev I.V."/>
            <person name="Hibbett D.S."/>
        </authorList>
    </citation>
    <scope>NUCLEOTIDE SEQUENCE</scope>
    <source>
        <strain evidence="2">FP-58527</strain>
    </source>
</reference>
<evidence type="ECO:0008006" key="3">
    <source>
        <dbReference type="Google" id="ProtNLM"/>
    </source>
</evidence>
<name>S8FHD7_FOMSC</name>
<sequence>MSRGRDIARMPASLVDLNEDVLLILVCFLDPSSARQLSQTARAVHVIAKYRALESITLGSFEKTARFCKYMLEDMPHRLPALRELRLHTKLPEALPDVLFHYIREGGVLEGTARIHREARLLTAMLTKTPNLRVLALHSAEYWIAHASALADVLASLRHLQEIELENAGEMTEKFIKFTRASPRRLAFLNEQWYPGHQDRFPLFPNRRLCLPSVEYLVAYDPVHQSGEIKGFAWSFPNVKRLDILRVPRFTREGPRVWVNWPSLERVRGGVFSFDWTNVNGVHLLQLINRLSTTLINAHPTTQRLSEESVGPVACTSASPAISSVQPVALIMHMDVTAEGQLLGPIVESSARLRYLAVLLDDARRPNDIAPWWASFCQGLIGTKIICLEVRLPDTRIQRSGQALASPNSEEGMRYKRAVVRMVAKSAWLLPHTLRYLSLDIRPREESRWRYDFLAPEEEQEIWTPPDLHWWSVESEGGTRRTSPLDAEKGERIAAYLRSVKYDYTRHLNGYSSSVIIRRPKSDQFIMYTTYTSGSYPTPIGHEIVNQQYLLHVCHQAWRDFKTHSRVDMGAQLLNLDDDVLTAIVAHLDCASARRLSFTARGIHIIATYRALQSVTLQSYESVAAFLKYMLGRMSHRVSALQKLELLCKLLSPSELRLLEIESGELKEQYSGIAVLLTDLFRGAISLRVLVMASAESWMAYDPRMVNALCSLQALRVIDIKLLGERTSKFINNMSSAPRKLVFRYGSLVQPIHGALVLEPHFSLRSVTALVADNLDTLPSPKDLARAFPYSVALDFMRIRATQPEAWRRTVRALNDEWKTTRACSAANTVVANFQPAVLVVQLDVSINIEHLERLVTNSTRLRYLAILIDDSHRQAGIGSWWCHMPRAADPMWS</sequence>